<evidence type="ECO:0000313" key="12">
    <source>
        <dbReference type="EMBL" id="VEB07444.1"/>
    </source>
</evidence>
<sequence length="62" mass="6653">MYVDAATAQLATASIITMITAPILVAWFDKRLKKRAPAAEPLKEVKSEESVTLSSPAAKGHK</sequence>
<evidence type="ECO:0000256" key="9">
    <source>
        <dbReference type="SAM" id="MobiDB-lite"/>
    </source>
</evidence>
<evidence type="ECO:0000313" key="13">
    <source>
        <dbReference type="Proteomes" id="UP000282433"/>
    </source>
</evidence>
<comment type="similarity">
    <text evidence="1">Belongs to the KdgT transporter family.</text>
</comment>
<keyword evidence="2" id="KW-0813">Transport</keyword>
<feature type="transmembrane region" description="Helical" evidence="10">
    <location>
        <begin position="6"/>
        <end position="28"/>
    </location>
</feature>
<evidence type="ECO:0000256" key="7">
    <source>
        <dbReference type="ARBA" id="ARBA00022989"/>
    </source>
</evidence>
<dbReference type="InterPro" id="IPR004684">
    <property type="entry name" value="2keto-3dGluconate_permease"/>
</dbReference>
<evidence type="ECO:0000256" key="1">
    <source>
        <dbReference type="ARBA" id="ARBA00006430"/>
    </source>
</evidence>
<dbReference type="Proteomes" id="UP000282433">
    <property type="component" value="Chromosome"/>
</dbReference>
<evidence type="ECO:0000256" key="6">
    <source>
        <dbReference type="ARBA" id="ARBA00022847"/>
    </source>
</evidence>
<reference evidence="12 13" key="1">
    <citation type="submission" date="2018-12" db="EMBL/GenBank/DDBJ databases">
        <authorList>
            <consortium name="Pathogen Informatics"/>
        </authorList>
    </citation>
    <scope>NUCLEOTIDE SEQUENCE [LARGE SCALE GENOMIC DNA]</scope>
    <source>
        <strain evidence="12 13">NCTC13635</strain>
    </source>
</reference>
<organism evidence="12 13">
    <name type="scientific">Klebsiella pneumoniae</name>
    <dbReference type="NCBI Taxonomy" id="573"/>
    <lineage>
        <taxon>Bacteria</taxon>
        <taxon>Pseudomonadati</taxon>
        <taxon>Pseudomonadota</taxon>
        <taxon>Gammaproteobacteria</taxon>
        <taxon>Enterobacterales</taxon>
        <taxon>Enterobacteriaceae</taxon>
        <taxon>Klebsiella/Raoultella group</taxon>
        <taxon>Klebsiella</taxon>
        <taxon>Klebsiella pneumoniae complex</taxon>
    </lineage>
</organism>
<evidence type="ECO:0000313" key="11">
    <source>
        <dbReference type="EMBL" id="GHK52550.1"/>
    </source>
</evidence>
<keyword evidence="6" id="KW-0769">Symport</keyword>
<evidence type="ECO:0000256" key="3">
    <source>
        <dbReference type="ARBA" id="ARBA00022475"/>
    </source>
</evidence>
<keyword evidence="3" id="KW-1003">Cell membrane</keyword>
<dbReference type="GO" id="GO:0016020">
    <property type="term" value="C:membrane"/>
    <property type="evidence" value="ECO:0007669"/>
    <property type="project" value="InterPro"/>
</dbReference>
<evidence type="ECO:0000256" key="10">
    <source>
        <dbReference type="SAM" id="Phobius"/>
    </source>
</evidence>
<gene>
    <name evidence="11" type="ORF">KPZU09_22860</name>
    <name evidence="12" type="ORF">NCTC13635_06788</name>
</gene>
<proteinExistence type="inferred from homology"/>
<dbReference type="Pfam" id="PF03812">
    <property type="entry name" value="KdgT"/>
    <property type="match status" value="1"/>
</dbReference>
<evidence type="ECO:0000256" key="5">
    <source>
        <dbReference type="ARBA" id="ARBA00022692"/>
    </source>
</evidence>
<dbReference type="AlphaFoldDB" id="A0A447S5R8"/>
<accession>A0A447S5R8</accession>
<keyword evidence="4" id="KW-0762">Sugar transport</keyword>
<protein>
    <submittedName>
        <fullName evidence="12">2-keto-3-deoxygluconate permease</fullName>
    </submittedName>
</protein>
<keyword evidence="8 10" id="KW-0472">Membrane</keyword>
<dbReference type="EMBL" id="LR134162">
    <property type="protein sequence ID" value="VEB07444.1"/>
    <property type="molecule type" value="Genomic_DNA"/>
</dbReference>
<evidence type="ECO:0000256" key="4">
    <source>
        <dbReference type="ARBA" id="ARBA00022597"/>
    </source>
</evidence>
<name>A0A447S5R8_KLEPN</name>
<evidence type="ECO:0000256" key="8">
    <source>
        <dbReference type="ARBA" id="ARBA00023136"/>
    </source>
</evidence>
<keyword evidence="7 10" id="KW-1133">Transmembrane helix</keyword>
<dbReference type="Proteomes" id="UP000655094">
    <property type="component" value="Unassembled WGS sequence"/>
</dbReference>
<feature type="region of interest" description="Disordered" evidence="9">
    <location>
        <begin position="39"/>
        <end position="62"/>
    </location>
</feature>
<keyword evidence="5 10" id="KW-0812">Transmembrane</keyword>
<reference evidence="11" key="2">
    <citation type="submission" date="2020-10" db="EMBL/GenBank/DDBJ databases">
        <title>Genome Sequence of ESBL Producing Zambian Clinical Strains.</title>
        <authorList>
            <person name="Shawa M."/>
            <person name="Furuta Y."/>
            <person name="Simbotwe M."/>
            <person name="Mulenga E."/>
            <person name="Mubanga M."/>
            <person name="Mulenga G."/>
            <person name="Kaile C."/>
            <person name="Zorigt T."/>
            <person name="Hang'ombe B."/>
            <person name="Higashi H."/>
        </authorList>
    </citation>
    <scope>NUCLEOTIDE SEQUENCE</scope>
    <source>
        <strain evidence="11">Zam_UTH_09</strain>
    </source>
</reference>
<dbReference type="EMBL" id="BNFF01000001">
    <property type="protein sequence ID" value="GHK52550.1"/>
    <property type="molecule type" value="Genomic_DNA"/>
</dbReference>
<evidence type="ECO:0000256" key="2">
    <source>
        <dbReference type="ARBA" id="ARBA00022448"/>
    </source>
</evidence>
<dbReference type="GO" id="GO:0015649">
    <property type="term" value="F:2-keto-3-deoxygluconate:proton symporter activity"/>
    <property type="evidence" value="ECO:0007669"/>
    <property type="project" value="InterPro"/>
</dbReference>